<keyword evidence="4" id="KW-0813">Transport</keyword>
<evidence type="ECO:0000256" key="7">
    <source>
        <dbReference type="ARBA" id="ARBA00023136"/>
    </source>
</evidence>
<reference evidence="10 11" key="1">
    <citation type="submission" date="2015-04" db="EMBL/GenBank/DDBJ databases">
        <title>Lasius niger genome sequencing.</title>
        <authorList>
            <person name="Konorov E.A."/>
            <person name="Nikitin M.A."/>
            <person name="Kirill M.V."/>
            <person name="Chang P."/>
        </authorList>
    </citation>
    <scope>NUCLEOTIDE SEQUENCE [LARGE SCALE GENOMIC DNA]</scope>
    <source>
        <tissue evidence="10">Whole</tissue>
    </source>
</reference>
<keyword evidence="7 8" id="KW-0472">Membrane</keyword>
<evidence type="ECO:0000313" key="10">
    <source>
        <dbReference type="EMBL" id="KMQ95559.1"/>
    </source>
</evidence>
<dbReference type="PANTHER" id="PTHR11827:SF48">
    <property type="entry name" value="GH09711P"/>
    <property type="match status" value="1"/>
</dbReference>
<dbReference type="AlphaFoldDB" id="A0A0J7KZ90"/>
<feature type="transmembrane region" description="Helical" evidence="8">
    <location>
        <begin position="339"/>
        <end position="364"/>
    </location>
</feature>
<dbReference type="PANTHER" id="PTHR11827">
    <property type="entry name" value="SOLUTE CARRIER FAMILY 12, CATION COTRANSPORTERS"/>
    <property type="match status" value="1"/>
</dbReference>
<dbReference type="GO" id="GO:0016020">
    <property type="term" value="C:membrane"/>
    <property type="evidence" value="ECO:0007669"/>
    <property type="project" value="UniProtKB-SubCell"/>
</dbReference>
<dbReference type="Pfam" id="PF00324">
    <property type="entry name" value="AA_permease"/>
    <property type="match status" value="1"/>
</dbReference>
<gene>
    <name evidence="10" type="ORF">RF55_4218</name>
</gene>
<dbReference type="GO" id="GO:0055064">
    <property type="term" value="P:chloride ion homeostasis"/>
    <property type="evidence" value="ECO:0007669"/>
    <property type="project" value="TreeGrafter"/>
</dbReference>
<dbReference type="OrthoDB" id="2020542at2759"/>
<comment type="caution">
    <text evidence="10">The sequence shown here is derived from an EMBL/GenBank/DDBJ whole genome shotgun (WGS) entry which is preliminary data.</text>
</comment>
<feature type="transmembrane region" description="Helical" evidence="8">
    <location>
        <begin position="168"/>
        <end position="192"/>
    </location>
</feature>
<protein>
    <recommendedName>
        <fullName evidence="3">Solute carrier family 12 member 9</fullName>
    </recommendedName>
</protein>
<dbReference type="EMBL" id="LBMM01001914">
    <property type="protein sequence ID" value="KMQ95559.1"/>
    <property type="molecule type" value="Genomic_DNA"/>
</dbReference>
<evidence type="ECO:0000256" key="4">
    <source>
        <dbReference type="ARBA" id="ARBA00022448"/>
    </source>
</evidence>
<keyword evidence="5 8" id="KW-0812">Transmembrane</keyword>
<organism evidence="10 11">
    <name type="scientific">Lasius niger</name>
    <name type="common">Black garden ant</name>
    <dbReference type="NCBI Taxonomy" id="67767"/>
    <lineage>
        <taxon>Eukaryota</taxon>
        <taxon>Metazoa</taxon>
        <taxon>Ecdysozoa</taxon>
        <taxon>Arthropoda</taxon>
        <taxon>Hexapoda</taxon>
        <taxon>Insecta</taxon>
        <taxon>Pterygota</taxon>
        <taxon>Neoptera</taxon>
        <taxon>Endopterygota</taxon>
        <taxon>Hymenoptera</taxon>
        <taxon>Apocrita</taxon>
        <taxon>Aculeata</taxon>
        <taxon>Formicoidea</taxon>
        <taxon>Formicidae</taxon>
        <taxon>Formicinae</taxon>
        <taxon>Lasius</taxon>
        <taxon>Lasius</taxon>
    </lineage>
</organism>
<dbReference type="InterPro" id="IPR004841">
    <property type="entry name" value="AA-permease/SLC12A_dom"/>
</dbReference>
<dbReference type="GO" id="GO:1990573">
    <property type="term" value="P:potassium ion import across plasma membrane"/>
    <property type="evidence" value="ECO:0007669"/>
    <property type="project" value="TreeGrafter"/>
</dbReference>
<evidence type="ECO:0000256" key="2">
    <source>
        <dbReference type="ARBA" id="ARBA00010593"/>
    </source>
</evidence>
<dbReference type="Gene3D" id="1.20.1740.10">
    <property type="entry name" value="Amino acid/polyamine transporter I"/>
    <property type="match status" value="1"/>
</dbReference>
<evidence type="ECO:0000256" key="1">
    <source>
        <dbReference type="ARBA" id="ARBA00004141"/>
    </source>
</evidence>
<evidence type="ECO:0000259" key="9">
    <source>
        <dbReference type="Pfam" id="PF00324"/>
    </source>
</evidence>
<dbReference type="PaxDb" id="67767-A0A0J7KZ90"/>
<evidence type="ECO:0000256" key="8">
    <source>
        <dbReference type="SAM" id="Phobius"/>
    </source>
</evidence>
<feature type="transmembrane region" description="Helical" evidence="8">
    <location>
        <begin position="239"/>
        <end position="260"/>
    </location>
</feature>
<feature type="non-terminal residue" evidence="10">
    <location>
        <position position="469"/>
    </location>
</feature>
<name>A0A0J7KZ90_LASNI</name>
<feature type="transmembrane region" description="Helical" evidence="8">
    <location>
        <begin position="213"/>
        <end position="233"/>
    </location>
</feature>
<dbReference type="GO" id="GO:0008511">
    <property type="term" value="F:sodium:potassium:chloride symporter activity"/>
    <property type="evidence" value="ECO:0007669"/>
    <property type="project" value="TreeGrafter"/>
</dbReference>
<dbReference type="GO" id="GO:0055078">
    <property type="term" value="P:sodium ion homeostasis"/>
    <property type="evidence" value="ECO:0007669"/>
    <property type="project" value="TreeGrafter"/>
</dbReference>
<dbReference type="GO" id="GO:0006884">
    <property type="term" value="P:cell volume homeostasis"/>
    <property type="evidence" value="ECO:0007669"/>
    <property type="project" value="TreeGrafter"/>
</dbReference>
<proteinExistence type="inferred from homology"/>
<evidence type="ECO:0000256" key="5">
    <source>
        <dbReference type="ARBA" id="ARBA00022692"/>
    </source>
</evidence>
<evidence type="ECO:0000256" key="3">
    <source>
        <dbReference type="ARBA" id="ARBA00019359"/>
    </source>
</evidence>
<feature type="transmembrane region" description="Helical" evidence="8">
    <location>
        <begin position="305"/>
        <end position="327"/>
    </location>
</feature>
<comment type="subcellular location">
    <subcellularLocation>
        <location evidence="1">Membrane</location>
        <topology evidence="1">Multi-pass membrane protein</topology>
    </subcellularLocation>
</comment>
<dbReference type="Proteomes" id="UP000036403">
    <property type="component" value="Unassembled WGS sequence"/>
</dbReference>
<feature type="transmembrane region" description="Helical" evidence="8">
    <location>
        <begin position="399"/>
        <end position="421"/>
    </location>
</feature>
<dbReference type="STRING" id="67767.A0A0J7KZ90"/>
<dbReference type="InterPro" id="IPR004842">
    <property type="entry name" value="SLC12A_fam"/>
</dbReference>
<comment type="similarity">
    <text evidence="2">Belongs to the SLC12A transporter family.</text>
</comment>
<keyword evidence="11" id="KW-1185">Reference proteome</keyword>
<evidence type="ECO:0000256" key="6">
    <source>
        <dbReference type="ARBA" id="ARBA00022989"/>
    </source>
</evidence>
<accession>A0A0J7KZ90</accession>
<dbReference type="FunFam" id="1.20.1740.10:FF:000013">
    <property type="entry name" value="Solute carrier family 12 member"/>
    <property type="match status" value="1"/>
</dbReference>
<feature type="transmembrane region" description="Helical" evidence="8">
    <location>
        <begin position="122"/>
        <end position="145"/>
    </location>
</feature>
<evidence type="ECO:0000313" key="11">
    <source>
        <dbReference type="Proteomes" id="UP000036403"/>
    </source>
</evidence>
<feature type="transmembrane region" description="Helical" evidence="8">
    <location>
        <begin position="91"/>
        <end position="110"/>
    </location>
</feature>
<sequence>MESHFQGKAPEEDMIGQLQQNNKRSTMTLNMSGLWDVVPRLDHYRLSRRAKRPSLSTLHEGNLIKDANAVETGQVGSVAGQQGHVGIKLGWIQGVLIPCLLNIWGVMLFLRLSWVVAQAGILHSLVIIGISAVVCVITTLSLSAISTNGEVKGGGIYFIISRSLGPEFGASVGIVFACANAVAASMNTIGFCDSLNDLLKTHELKIIDNSVHDIRIVGTIALIVMILICAVGMEWESKAQNFLIAVILGAILDFLIGTIMGPQNKEQEAKGFIGFSSQNICNVLAKVFMDNLWSDYRYSEKNNQTFFSVFAIFFPSVTGIQAGANISGDLKDPASSIPIGTLLALLISMFSYVTFVFFAGAAAARDAGGLYNNTIVECISDNCTYGLHHSYSVMQLMSVWGPLIYAGCFAATLSTALTNLLSVPRLIQALGQDRIYPWLFYFSKGYGKSGEPYRGYVLTFGVAALFLLI</sequence>
<keyword evidence="6 8" id="KW-1133">Transmembrane helix</keyword>
<dbReference type="GO" id="GO:0055075">
    <property type="term" value="P:potassium ion homeostasis"/>
    <property type="evidence" value="ECO:0007669"/>
    <property type="project" value="TreeGrafter"/>
</dbReference>
<feature type="domain" description="Amino acid permease/ SLC12A" evidence="9">
    <location>
        <begin position="94"/>
        <end position="469"/>
    </location>
</feature>